<proteinExistence type="predicted"/>
<dbReference type="Proteomes" id="UP001244207">
    <property type="component" value="Unassembled WGS sequence"/>
</dbReference>
<reference evidence="1" key="1">
    <citation type="submission" date="2021-12" db="EMBL/GenBank/DDBJ databases">
        <title>Comparative genomics, transcriptomics and evolutionary studies reveal genomic signatures of adaptation to plant cell wall in hemibiotrophic fungi.</title>
        <authorList>
            <consortium name="DOE Joint Genome Institute"/>
            <person name="Baroncelli R."/>
            <person name="Diaz J.F."/>
            <person name="Benocci T."/>
            <person name="Peng M."/>
            <person name="Battaglia E."/>
            <person name="Haridas S."/>
            <person name="Andreopoulos W."/>
            <person name="Labutti K."/>
            <person name="Pangilinan J."/>
            <person name="Floch G.L."/>
            <person name="Makela M.R."/>
            <person name="Henrissat B."/>
            <person name="Grigoriev I.V."/>
            <person name="Crouch J.A."/>
            <person name="De Vries R.P."/>
            <person name="Sukno S.A."/>
            <person name="Thon M.R."/>
        </authorList>
    </citation>
    <scope>NUCLEOTIDE SEQUENCE</scope>
    <source>
        <strain evidence="1">CBS 112980</strain>
    </source>
</reference>
<gene>
    <name evidence="1" type="ORF">BDZ83DRAFT_112722</name>
</gene>
<organism evidence="1 2">
    <name type="scientific">Glomerella acutata</name>
    <name type="common">Colletotrichum acutatum</name>
    <dbReference type="NCBI Taxonomy" id="27357"/>
    <lineage>
        <taxon>Eukaryota</taxon>
        <taxon>Fungi</taxon>
        <taxon>Dikarya</taxon>
        <taxon>Ascomycota</taxon>
        <taxon>Pezizomycotina</taxon>
        <taxon>Sordariomycetes</taxon>
        <taxon>Hypocreomycetidae</taxon>
        <taxon>Glomerellales</taxon>
        <taxon>Glomerellaceae</taxon>
        <taxon>Colletotrichum</taxon>
        <taxon>Colletotrichum acutatum species complex</taxon>
    </lineage>
</organism>
<protein>
    <submittedName>
        <fullName evidence="1">Uncharacterized protein</fullName>
    </submittedName>
</protein>
<keyword evidence="2" id="KW-1185">Reference proteome</keyword>
<evidence type="ECO:0000313" key="2">
    <source>
        <dbReference type="Proteomes" id="UP001244207"/>
    </source>
</evidence>
<evidence type="ECO:0000313" key="1">
    <source>
        <dbReference type="EMBL" id="KAK1728558.1"/>
    </source>
</evidence>
<comment type="caution">
    <text evidence="1">The sequence shown here is derived from an EMBL/GenBank/DDBJ whole genome shotgun (WGS) entry which is preliminary data.</text>
</comment>
<dbReference type="RefSeq" id="XP_060368613.1">
    <property type="nucleotide sequence ID" value="XM_060501103.1"/>
</dbReference>
<dbReference type="EMBL" id="JAHMHS010000016">
    <property type="protein sequence ID" value="KAK1728558.1"/>
    <property type="molecule type" value="Genomic_DNA"/>
</dbReference>
<dbReference type="AlphaFoldDB" id="A0AAD8UVI1"/>
<name>A0AAD8UVI1_GLOAC</name>
<accession>A0AAD8UVI1</accession>
<sequence length="103" mass="11349">MQTPNNVPSFSALAIGILVIPSCYGYNNYNSNYTPWNDDPAGQVGLSGCIQPRFSSSRRSPVTHRPVATTHLPRDLQGKKSLRRMLTPASLTFTETAFMCSEL</sequence>
<dbReference type="GeneID" id="85385002"/>